<dbReference type="AlphaFoldDB" id="A0A8H3KQ18"/>
<evidence type="ECO:0000313" key="1">
    <source>
        <dbReference type="EMBL" id="GES73722.1"/>
    </source>
</evidence>
<name>A0A8H3KQ18_9GLOM</name>
<organism evidence="1 2">
    <name type="scientific">Rhizophagus clarus</name>
    <dbReference type="NCBI Taxonomy" id="94130"/>
    <lineage>
        <taxon>Eukaryota</taxon>
        <taxon>Fungi</taxon>
        <taxon>Fungi incertae sedis</taxon>
        <taxon>Mucoromycota</taxon>
        <taxon>Glomeromycotina</taxon>
        <taxon>Glomeromycetes</taxon>
        <taxon>Glomerales</taxon>
        <taxon>Glomeraceae</taxon>
        <taxon>Rhizophagus</taxon>
    </lineage>
</organism>
<comment type="caution">
    <text evidence="1">The sequence shown here is derived from an EMBL/GenBank/DDBJ whole genome shotgun (WGS) entry which is preliminary data.</text>
</comment>
<reference evidence="1" key="1">
    <citation type="submission" date="2019-10" db="EMBL/GenBank/DDBJ databases">
        <title>Conservation and host-specific expression of non-tandemly repeated heterogenous ribosome RNA gene in arbuscular mycorrhizal fungi.</title>
        <authorList>
            <person name="Maeda T."/>
            <person name="Kobayashi Y."/>
            <person name="Nakagawa T."/>
            <person name="Ezawa T."/>
            <person name="Yamaguchi K."/>
            <person name="Bino T."/>
            <person name="Nishimoto Y."/>
            <person name="Shigenobu S."/>
            <person name="Kawaguchi M."/>
        </authorList>
    </citation>
    <scope>NUCLEOTIDE SEQUENCE</scope>
    <source>
        <strain evidence="1">HR1</strain>
    </source>
</reference>
<sequence>MHMLSPLIILLKLNKAKKNEKVHILLERYSKGKPDYILAQNWKKGRTSHSGTSINFYGNYLNNGTTSNRNYVIITIKSSKFKKKKEPSVCRSPQLMKCVNYAEMDDLNKEKKLGKIRRVRNLAFLQIFQIKISSEKCSSAKICKKYWSKIKDLELEDNNLSDNEYEERFQHYWT</sequence>
<evidence type="ECO:0000313" key="2">
    <source>
        <dbReference type="Proteomes" id="UP000615446"/>
    </source>
</evidence>
<dbReference type="EMBL" id="BLAL01000009">
    <property type="protein sequence ID" value="GES73722.1"/>
    <property type="molecule type" value="Genomic_DNA"/>
</dbReference>
<gene>
    <name evidence="1" type="ORF">RCL2_000123900</name>
</gene>
<protein>
    <submittedName>
        <fullName evidence="1">Uncharacterized protein</fullName>
    </submittedName>
</protein>
<dbReference type="Proteomes" id="UP000615446">
    <property type="component" value="Unassembled WGS sequence"/>
</dbReference>
<proteinExistence type="predicted"/>
<accession>A0A8H3KQ18</accession>